<proteinExistence type="predicted"/>
<dbReference type="InterPro" id="IPR024684">
    <property type="entry name" value="Tscrpt_act_PerC/SfV_Orf40"/>
</dbReference>
<dbReference type="EMBL" id="SNVX01000002">
    <property type="protein sequence ID" value="TDN60799.1"/>
    <property type="molecule type" value="Genomic_DNA"/>
</dbReference>
<dbReference type="RefSeq" id="WP_133460556.1">
    <property type="nucleotide sequence ID" value="NZ_SNVX01000002.1"/>
</dbReference>
<dbReference type="AlphaFoldDB" id="A0A4R6ENJ1"/>
<evidence type="ECO:0000313" key="1">
    <source>
        <dbReference type="EMBL" id="TDN60799.1"/>
    </source>
</evidence>
<dbReference type="OrthoDB" id="6629566at2"/>
<evidence type="ECO:0000313" key="2">
    <source>
        <dbReference type="Proteomes" id="UP000295530"/>
    </source>
</evidence>
<comment type="caution">
    <text evidence="1">The sequence shown here is derived from an EMBL/GenBank/DDBJ whole genome shotgun (WGS) entry which is preliminary data.</text>
</comment>
<dbReference type="Pfam" id="PF06069">
    <property type="entry name" value="PerC"/>
    <property type="match status" value="1"/>
</dbReference>
<organism evidence="1 2">
    <name type="scientific">Scandinavium goeteborgense</name>
    <dbReference type="NCBI Taxonomy" id="1851514"/>
    <lineage>
        <taxon>Bacteria</taxon>
        <taxon>Pseudomonadati</taxon>
        <taxon>Pseudomonadota</taxon>
        <taxon>Gammaproteobacteria</taxon>
        <taxon>Enterobacterales</taxon>
        <taxon>Enterobacteriaceae</taxon>
        <taxon>Scandinavium</taxon>
    </lineage>
</organism>
<sequence>MKGLSRAERYRQNYVPLRRSEKVVAETAAALEIETRAVEREGRGQYRIAARLWLECMDAAKGEVERARIAVRRNQCIARGNGLRRGEYSGIATGCGGVVYE</sequence>
<keyword evidence="2" id="KW-1185">Reference proteome</keyword>
<protein>
    <submittedName>
        <fullName evidence="1">PerC transcriptional activator</fullName>
    </submittedName>
</protein>
<name>A0A4R6ENJ1_SCAGO</name>
<accession>A0A4R6ENJ1</accession>
<dbReference type="Proteomes" id="UP000295530">
    <property type="component" value="Unassembled WGS sequence"/>
</dbReference>
<reference evidence="1 2" key="1">
    <citation type="submission" date="2019-03" db="EMBL/GenBank/DDBJ databases">
        <title>Genomic analyses of the natural microbiome of Caenorhabditis elegans.</title>
        <authorList>
            <person name="Samuel B."/>
        </authorList>
    </citation>
    <scope>NUCLEOTIDE SEQUENCE [LARGE SCALE GENOMIC DNA]</scope>
    <source>
        <strain evidence="1 2">BIGb0156</strain>
    </source>
</reference>
<gene>
    <name evidence="1" type="ORF">EC847_102385</name>
</gene>